<dbReference type="Pfam" id="PF00078">
    <property type="entry name" value="RVT_1"/>
    <property type="match status" value="1"/>
</dbReference>
<dbReference type="PROSITE" id="PS50878">
    <property type="entry name" value="RT_POL"/>
    <property type="match status" value="1"/>
</dbReference>
<dbReference type="SUPFAM" id="SSF56672">
    <property type="entry name" value="DNA/RNA polymerases"/>
    <property type="match status" value="1"/>
</dbReference>
<dbReference type="AlphaFoldDB" id="A0A8D1VJC0"/>
<organism evidence="3 4">
    <name type="scientific">Sus scrofa</name>
    <name type="common">Pig</name>
    <dbReference type="NCBI Taxonomy" id="9823"/>
    <lineage>
        <taxon>Eukaryota</taxon>
        <taxon>Metazoa</taxon>
        <taxon>Chordata</taxon>
        <taxon>Craniata</taxon>
        <taxon>Vertebrata</taxon>
        <taxon>Euteleostomi</taxon>
        <taxon>Mammalia</taxon>
        <taxon>Eutheria</taxon>
        <taxon>Laurasiatheria</taxon>
        <taxon>Artiodactyla</taxon>
        <taxon>Suina</taxon>
        <taxon>Suidae</taxon>
        <taxon>Sus</taxon>
    </lineage>
</organism>
<dbReference type="GO" id="GO:0003964">
    <property type="term" value="F:RNA-directed DNA polymerase activity"/>
    <property type="evidence" value="ECO:0007669"/>
    <property type="project" value="UniProtKB-EC"/>
</dbReference>
<dbReference type="InterPro" id="IPR043502">
    <property type="entry name" value="DNA/RNA_pol_sf"/>
</dbReference>
<evidence type="ECO:0000256" key="1">
    <source>
        <dbReference type="ARBA" id="ARBA00012493"/>
    </source>
</evidence>
<dbReference type="PANTHER" id="PTHR19446">
    <property type="entry name" value="REVERSE TRANSCRIPTASES"/>
    <property type="match status" value="1"/>
</dbReference>
<reference evidence="3" key="1">
    <citation type="submission" date="2025-08" db="UniProtKB">
        <authorList>
            <consortium name="Ensembl"/>
        </authorList>
    </citation>
    <scope>IDENTIFICATION</scope>
</reference>
<dbReference type="Ensembl" id="ENSSSCT00060059138.1">
    <property type="protein sequence ID" value="ENSSSCP00060025331.1"/>
    <property type="gene ID" value="ENSSSCG00060043599.1"/>
</dbReference>
<feature type="domain" description="Reverse transcriptase" evidence="2">
    <location>
        <begin position="1"/>
        <end position="216"/>
    </location>
</feature>
<dbReference type="CDD" id="cd01650">
    <property type="entry name" value="RT_nLTR_like"/>
    <property type="match status" value="1"/>
</dbReference>
<dbReference type="Proteomes" id="UP000694723">
    <property type="component" value="Unplaced"/>
</dbReference>
<sequence>MNIDAKILNKILANRIQQHIKKIIHNQVGFIPGAQGWFNIRKSINVIHHINKRKVKNHMIISIDAEKASDKVQHPFMIKTLTKVGIEGRYLNIIKAIYDKPTANIILNGEKLKAFPLKSGTRQGYSHSPLLFNIVLEVLATAIRQTKEIKGIQRGREEVKLSLYADDMILYIENPKDSTQKLLELINKFGKVAEYKINIQKSVAFMYTNKEILEKE</sequence>
<dbReference type="InterPro" id="IPR000477">
    <property type="entry name" value="RT_dom"/>
</dbReference>
<protein>
    <recommendedName>
        <fullName evidence="1">RNA-directed DNA polymerase</fullName>
        <ecNumber evidence="1">2.7.7.49</ecNumber>
    </recommendedName>
</protein>
<evidence type="ECO:0000313" key="3">
    <source>
        <dbReference type="Ensembl" id="ENSSSCP00060025331.1"/>
    </source>
</evidence>
<evidence type="ECO:0000259" key="2">
    <source>
        <dbReference type="PROSITE" id="PS50878"/>
    </source>
</evidence>
<evidence type="ECO:0000313" key="4">
    <source>
        <dbReference type="Proteomes" id="UP000694723"/>
    </source>
</evidence>
<proteinExistence type="predicted"/>
<accession>A0A8D1VJC0</accession>
<dbReference type="EC" id="2.7.7.49" evidence="1"/>
<name>A0A8D1VJC0_PIG</name>